<keyword evidence="2" id="KW-0812">Transmembrane</keyword>
<accession>A0A4C1VFB9</accession>
<keyword evidence="4" id="KW-1185">Reference proteome</keyword>
<dbReference type="EMBL" id="BGZK01000317">
    <property type="protein sequence ID" value="GBP36355.1"/>
    <property type="molecule type" value="Genomic_DNA"/>
</dbReference>
<name>A0A4C1VFB9_EUMVA</name>
<organism evidence="3 4">
    <name type="scientific">Eumeta variegata</name>
    <name type="common">Bagworm moth</name>
    <name type="synonym">Eumeta japonica</name>
    <dbReference type="NCBI Taxonomy" id="151549"/>
    <lineage>
        <taxon>Eukaryota</taxon>
        <taxon>Metazoa</taxon>
        <taxon>Ecdysozoa</taxon>
        <taxon>Arthropoda</taxon>
        <taxon>Hexapoda</taxon>
        <taxon>Insecta</taxon>
        <taxon>Pterygota</taxon>
        <taxon>Neoptera</taxon>
        <taxon>Endopterygota</taxon>
        <taxon>Lepidoptera</taxon>
        <taxon>Glossata</taxon>
        <taxon>Ditrysia</taxon>
        <taxon>Tineoidea</taxon>
        <taxon>Psychidae</taxon>
        <taxon>Oiketicinae</taxon>
        <taxon>Eumeta</taxon>
    </lineage>
</organism>
<sequence>MTGAEGSDRASVGAARGREMRVRAGRGPGGATAAAIDFPPRRAAAERPPTAARPRLTHLPRPITRSKTTLQYSNICVSTIENSFKEQTTTKSGINRRLPAHPVREMCARCESGSYQILILIPLSIPILVWILSNSNSDPAFDPDPGLDLIKF</sequence>
<protein>
    <submittedName>
        <fullName evidence="3">Uncharacterized protein</fullName>
    </submittedName>
</protein>
<evidence type="ECO:0000256" key="2">
    <source>
        <dbReference type="SAM" id="Phobius"/>
    </source>
</evidence>
<keyword evidence="2" id="KW-0472">Membrane</keyword>
<reference evidence="3 4" key="1">
    <citation type="journal article" date="2019" name="Commun. Biol.">
        <title>The bagworm genome reveals a unique fibroin gene that provides high tensile strength.</title>
        <authorList>
            <person name="Kono N."/>
            <person name="Nakamura H."/>
            <person name="Ohtoshi R."/>
            <person name="Tomita M."/>
            <person name="Numata K."/>
            <person name="Arakawa K."/>
        </authorList>
    </citation>
    <scope>NUCLEOTIDE SEQUENCE [LARGE SCALE GENOMIC DNA]</scope>
</reference>
<gene>
    <name evidence="3" type="ORF">EVAR_22487_1</name>
</gene>
<feature type="region of interest" description="Disordered" evidence="1">
    <location>
        <begin position="1"/>
        <end position="64"/>
    </location>
</feature>
<comment type="caution">
    <text evidence="3">The sequence shown here is derived from an EMBL/GenBank/DDBJ whole genome shotgun (WGS) entry which is preliminary data.</text>
</comment>
<evidence type="ECO:0000313" key="3">
    <source>
        <dbReference type="EMBL" id="GBP36355.1"/>
    </source>
</evidence>
<evidence type="ECO:0000313" key="4">
    <source>
        <dbReference type="Proteomes" id="UP000299102"/>
    </source>
</evidence>
<dbReference type="AlphaFoldDB" id="A0A4C1VFB9"/>
<keyword evidence="2" id="KW-1133">Transmembrane helix</keyword>
<evidence type="ECO:0000256" key="1">
    <source>
        <dbReference type="SAM" id="MobiDB-lite"/>
    </source>
</evidence>
<dbReference type="Proteomes" id="UP000299102">
    <property type="component" value="Unassembled WGS sequence"/>
</dbReference>
<feature type="transmembrane region" description="Helical" evidence="2">
    <location>
        <begin position="114"/>
        <end position="133"/>
    </location>
</feature>
<proteinExistence type="predicted"/>